<dbReference type="GeneID" id="28986422"/>
<dbReference type="PANTHER" id="PTHR30292">
    <property type="entry name" value="UNCHARACTERIZED PROTEIN YBGL-RELATED"/>
    <property type="match status" value="1"/>
</dbReference>
<gene>
    <name evidence="1" type="ORF">CC85DRAFT_308952</name>
</gene>
<name>A0A0J1AYX3_9TREE</name>
<dbReference type="SUPFAM" id="SSF88713">
    <property type="entry name" value="Glycoside hydrolase/deacetylase"/>
    <property type="match status" value="1"/>
</dbReference>
<dbReference type="Proteomes" id="UP000053611">
    <property type="component" value="Unassembled WGS sequence"/>
</dbReference>
<organism evidence="1 2">
    <name type="scientific">Cutaneotrichosporon oleaginosum</name>
    <dbReference type="NCBI Taxonomy" id="879819"/>
    <lineage>
        <taxon>Eukaryota</taxon>
        <taxon>Fungi</taxon>
        <taxon>Dikarya</taxon>
        <taxon>Basidiomycota</taxon>
        <taxon>Agaricomycotina</taxon>
        <taxon>Tremellomycetes</taxon>
        <taxon>Trichosporonales</taxon>
        <taxon>Trichosporonaceae</taxon>
        <taxon>Cutaneotrichosporon</taxon>
    </lineage>
</organism>
<dbReference type="InterPro" id="IPR005501">
    <property type="entry name" value="LamB/YcsF/PxpA-like"/>
</dbReference>
<dbReference type="EMBL" id="KQ087233">
    <property type="protein sequence ID" value="KLT40524.1"/>
    <property type="molecule type" value="Genomic_DNA"/>
</dbReference>
<dbReference type="OrthoDB" id="5295431at2759"/>
<reference evidence="1 2" key="1">
    <citation type="submission" date="2015-03" db="EMBL/GenBank/DDBJ databases">
        <title>Genomics and transcriptomics of the oil-accumulating basidiomycete yeast T. oleaginosus allow insights into substrate utilization and the diverse evolutionary trajectories of mating systems in fungi.</title>
        <authorList>
            <consortium name="DOE Joint Genome Institute"/>
            <person name="Kourist R."/>
            <person name="Kracht O."/>
            <person name="Bracharz F."/>
            <person name="Lipzen A."/>
            <person name="Nolan M."/>
            <person name="Ohm R."/>
            <person name="Grigoriev I."/>
            <person name="Sun S."/>
            <person name="Heitman J."/>
            <person name="Bruck T."/>
            <person name="Nowrousian M."/>
        </authorList>
    </citation>
    <scope>NUCLEOTIDE SEQUENCE [LARGE SCALE GENOMIC DNA]</scope>
    <source>
        <strain evidence="1 2">IBC0246</strain>
    </source>
</reference>
<dbReference type="RefSeq" id="XP_018277015.1">
    <property type="nucleotide sequence ID" value="XM_018425819.1"/>
</dbReference>
<dbReference type="Gene3D" id="3.20.20.370">
    <property type="entry name" value="Glycoside hydrolase/deacetylase"/>
    <property type="match status" value="1"/>
</dbReference>
<protein>
    <submittedName>
        <fullName evidence="1">LamB/YcsF</fullName>
    </submittedName>
</protein>
<accession>A0A0J1AYX3</accession>
<dbReference type="AlphaFoldDB" id="A0A0J1AYX3"/>
<dbReference type="GO" id="GO:0005975">
    <property type="term" value="P:carbohydrate metabolic process"/>
    <property type="evidence" value="ECO:0007669"/>
    <property type="project" value="InterPro"/>
</dbReference>
<dbReference type="STRING" id="879819.A0A0J1AYX3"/>
<dbReference type="PANTHER" id="PTHR30292:SF0">
    <property type="entry name" value="5-OXOPROLINASE SUBUNIT A"/>
    <property type="match status" value="1"/>
</dbReference>
<evidence type="ECO:0000313" key="2">
    <source>
        <dbReference type="Proteomes" id="UP000053611"/>
    </source>
</evidence>
<proteinExistence type="predicted"/>
<evidence type="ECO:0000313" key="1">
    <source>
        <dbReference type="EMBL" id="KLT40524.1"/>
    </source>
</evidence>
<dbReference type="InterPro" id="IPR011330">
    <property type="entry name" value="Glyco_hydro/deAcase_b/a-brl"/>
</dbReference>
<keyword evidence="2" id="KW-1185">Reference proteome</keyword>
<dbReference type="Pfam" id="PF03746">
    <property type="entry name" value="LamB_YcsF"/>
    <property type="match status" value="1"/>
</dbReference>
<sequence>MVTNSAPVAQAFKDVGVSLNCDMGEGYYRWNLGPDEELFPLIDFANVACGMHAGDHATMLRMVRLAKKHGVGIGAHPGLDDIKGFGRRKLDITPDEVYSLALYQLGALKAMVDAEGAKLSHVKPHGAFYFILRDDEAACRAFMKAHLSLTPNGSPLPYVGLAGTTHEKVCAEMGIPFVPEIFVDIDYSAEKTLLSVPMSNKPTVEGIGKKMESILKTYTTSDKQGKPLELPETRGYYTVCLHSDMPTALDNARAARKAIDAARK</sequence>